<dbReference type="Gene3D" id="3.40.50.1820">
    <property type="entry name" value="alpha/beta hydrolase"/>
    <property type="match status" value="1"/>
</dbReference>
<dbReference type="GO" id="GO:0005783">
    <property type="term" value="C:endoplasmic reticulum"/>
    <property type="evidence" value="ECO:0007669"/>
    <property type="project" value="UniProtKB-SubCell"/>
</dbReference>
<name>A0A3N4IBM5_ASCIM</name>
<dbReference type="Proteomes" id="UP000275078">
    <property type="component" value="Unassembled WGS sequence"/>
</dbReference>
<comment type="similarity">
    <text evidence="4">Belongs to the putative lipase ROG1 family.</text>
</comment>
<evidence type="ECO:0000256" key="2">
    <source>
        <dbReference type="ARBA" id="ARBA00004240"/>
    </source>
</evidence>
<dbReference type="Pfam" id="PF05057">
    <property type="entry name" value="DUF676"/>
    <property type="match status" value="1"/>
</dbReference>
<feature type="non-terminal residue" evidence="9">
    <location>
        <position position="146"/>
    </location>
</feature>
<keyword evidence="5" id="KW-0256">Endoplasmic reticulum</keyword>
<comment type="subcellular location">
    <subcellularLocation>
        <location evidence="2">Endoplasmic reticulum</location>
    </subcellularLocation>
    <subcellularLocation>
        <location evidence="3">Membrane</location>
    </subcellularLocation>
    <subcellularLocation>
        <location evidence="1">Mitochondrion</location>
    </subcellularLocation>
</comment>
<evidence type="ECO:0000256" key="5">
    <source>
        <dbReference type="ARBA" id="ARBA00022824"/>
    </source>
</evidence>
<accession>A0A3N4IBM5</accession>
<keyword evidence="6" id="KW-0496">Mitochondrion</keyword>
<keyword evidence="9" id="KW-0378">Hydrolase</keyword>
<dbReference type="GO" id="GO:0005739">
    <property type="term" value="C:mitochondrion"/>
    <property type="evidence" value="ECO:0007669"/>
    <property type="project" value="UniProtKB-SubCell"/>
</dbReference>
<evidence type="ECO:0000256" key="7">
    <source>
        <dbReference type="ARBA" id="ARBA00023136"/>
    </source>
</evidence>
<dbReference type="GO" id="GO:0016787">
    <property type="term" value="F:hydrolase activity"/>
    <property type="evidence" value="ECO:0007669"/>
    <property type="project" value="UniProtKB-KW"/>
</dbReference>
<evidence type="ECO:0000256" key="4">
    <source>
        <dbReference type="ARBA" id="ARBA00007920"/>
    </source>
</evidence>
<dbReference type="InterPro" id="IPR007751">
    <property type="entry name" value="DUF676_lipase-like"/>
</dbReference>
<evidence type="ECO:0000259" key="8">
    <source>
        <dbReference type="Pfam" id="PF05057"/>
    </source>
</evidence>
<keyword evidence="7" id="KW-0472">Membrane</keyword>
<reference evidence="9 10" key="1">
    <citation type="journal article" date="2018" name="Nat. Ecol. Evol.">
        <title>Pezizomycetes genomes reveal the molecular basis of ectomycorrhizal truffle lifestyle.</title>
        <authorList>
            <person name="Murat C."/>
            <person name="Payen T."/>
            <person name="Noel B."/>
            <person name="Kuo A."/>
            <person name="Morin E."/>
            <person name="Chen J."/>
            <person name="Kohler A."/>
            <person name="Krizsan K."/>
            <person name="Balestrini R."/>
            <person name="Da Silva C."/>
            <person name="Montanini B."/>
            <person name="Hainaut M."/>
            <person name="Levati E."/>
            <person name="Barry K.W."/>
            <person name="Belfiori B."/>
            <person name="Cichocki N."/>
            <person name="Clum A."/>
            <person name="Dockter R.B."/>
            <person name="Fauchery L."/>
            <person name="Guy J."/>
            <person name="Iotti M."/>
            <person name="Le Tacon F."/>
            <person name="Lindquist E.A."/>
            <person name="Lipzen A."/>
            <person name="Malagnac F."/>
            <person name="Mello A."/>
            <person name="Molinier V."/>
            <person name="Miyauchi S."/>
            <person name="Poulain J."/>
            <person name="Riccioni C."/>
            <person name="Rubini A."/>
            <person name="Sitrit Y."/>
            <person name="Splivallo R."/>
            <person name="Traeger S."/>
            <person name="Wang M."/>
            <person name="Zifcakova L."/>
            <person name="Wipf D."/>
            <person name="Zambonelli A."/>
            <person name="Paolocci F."/>
            <person name="Nowrousian M."/>
            <person name="Ottonello S."/>
            <person name="Baldrian P."/>
            <person name="Spatafora J.W."/>
            <person name="Henrissat B."/>
            <person name="Nagy L.G."/>
            <person name="Aury J.M."/>
            <person name="Wincker P."/>
            <person name="Grigoriev I.V."/>
            <person name="Bonfante P."/>
            <person name="Martin F.M."/>
        </authorList>
    </citation>
    <scope>NUCLEOTIDE SEQUENCE [LARGE SCALE GENOMIC DNA]</scope>
    <source>
        <strain evidence="9 10">RN42</strain>
    </source>
</reference>
<evidence type="ECO:0000256" key="6">
    <source>
        <dbReference type="ARBA" id="ARBA00023128"/>
    </source>
</evidence>
<protein>
    <submittedName>
        <fullName evidence="9">Alpha/beta-hydrolase</fullName>
    </submittedName>
</protein>
<dbReference type="PANTHER" id="PTHR48182:SF2">
    <property type="entry name" value="PROTEIN SERAC1"/>
    <property type="match status" value="1"/>
</dbReference>
<dbReference type="AlphaFoldDB" id="A0A3N4IBM5"/>
<evidence type="ECO:0000256" key="3">
    <source>
        <dbReference type="ARBA" id="ARBA00004370"/>
    </source>
</evidence>
<dbReference type="OrthoDB" id="5086500at2759"/>
<feature type="non-terminal residue" evidence="9">
    <location>
        <position position="1"/>
    </location>
</feature>
<dbReference type="PANTHER" id="PTHR48182">
    <property type="entry name" value="PROTEIN SERAC1"/>
    <property type="match status" value="1"/>
</dbReference>
<dbReference type="SUPFAM" id="SSF53474">
    <property type="entry name" value="alpha/beta-Hydrolases"/>
    <property type="match status" value="1"/>
</dbReference>
<dbReference type="GO" id="GO:0016020">
    <property type="term" value="C:membrane"/>
    <property type="evidence" value="ECO:0007669"/>
    <property type="project" value="UniProtKB-SubCell"/>
</dbReference>
<evidence type="ECO:0000256" key="1">
    <source>
        <dbReference type="ARBA" id="ARBA00004173"/>
    </source>
</evidence>
<sequence>SNRLLSIIAVHGLNGHPENTWRHNDGHFWLTESLVDSLKPHSVSIWTYGYDASRFFRKSSSTVRIIAETFLRFLSGRANFLTSKTIIFIGHSLGGLVIKKAILLAKNNYKDRYPDLYPSIYGAVFLGTPHQGSALANYGTNLMRLF</sequence>
<keyword evidence="10" id="KW-1185">Reference proteome</keyword>
<dbReference type="InterPro" id="IPR029058">
    <property type="entry name" value="AB_hydrolase_fold"/>
</dbReference>
<gene>
    <name evidence="9" type="ORF">BJ508DRAFT_199568</name>
</gene>
<proteinExistence type="inferred from homology"/>
<evidence type="ECO:0000313" key="9">
    <source>
        <dbReference type="EMBL" id="RPA81611.1"/>
    </source>
</evidence>
<evidence type="ECO:0000313" key="10">
    <source>
        <dbReference type="Proteomes" id="UP000275078"/>
    </source>
</evidence>
<dbReference type="InterPro" id="IPR052374">
    <property type="entry name" value="SERAC1"/>
</dbReference>
<organism evidence="9 10">
    <name type="scientific">Ascobolus immersus RN42</name>
    <dbReference type="NCBI Taxonomy" id="1160509"/>
    <lineage>
        <taxon>Eukaryota</taxon>
        <taxon>Fungi</taxon>
        <taxon>Dikarya</taxon>
        <taxon>Ascomycota</taxon>
        <taxon>Pezizomycotina</taxon>
        <taxon>Pezizomycetes</taxon>
        <taxon>Pezizales</taxon>
        <taxon>Ascobolaceae</taxon>
        <taxon>Ascobolus</taxon>
    </lineage>
</organism>
<feature type="domain" description="DUF676" evidence="8">
    <location>
        <begin position="7"/>
        <end position="137"/>
    </location>
</feature>
<dbReference type="EMBL" id="ML119678">
    <property type="protein sequence ID" value="RPA81611.1"/>
    <property type="molecule type" value="Genomic_DNA"/>
</dbReference>